<reference evidence="7 8" key="1">
    <citation type="submission" date="2018-06" db="EMBL/GenBank/DDBJ databases">
        <title>Draft genome sequence of Modestobacter versicolor CP153-2.</title>
        <authorList>
            <person name="Gundlapally S.R."/>
        </authorList>
    </citation>
    <scope>NUCLEOTIDE SEQUENCE [LARGE SCALE GENOMIC DNA]</scope>
    <source>
        <strain evidence="7 8">CP153-2</strain>
    </source>
</reference>
<dbReference type="Proteomes" id="UP000247602">
    <property type="component" value="Unassembled WGS sequence"/>
</dbReference>
<gene>
    <name evidence="7" type="ORF">DMO24_17315</name>
</gene>
<dbReference type="EC" id="6.3.4.14" evidence="1"/>
<dbReference type="AlphaFoldDB" id="A0A323V7T1"/>
<dbReference type="InterPro" id="IPR016185">
    <property type="entry name" value="PreATP-grasp_dom_sf"/>
</dbReference>
<dbReference type="InterPro" id="IPR050856">
    <property type="entry name" value="Biotin_carboxylase_complex"/>
</dbReference>
<dbReference type="GO" id="GO:0005524">
    <property type="term" value="F:ATP binding"/>
    <property type="evidence" value="ECO:0007669"/>
    <property type="project" value="UniProtKB-KW"/>
</dbReference>
<organism evidence="7 8">
    <name type="scientific">Modestobacter versicolor</name>
    <dbReference type="NCBI Taxonomy" id="429133"/>
    <lineage>
        <taxon>Bacteria</taxon>
        <taxon>Bacillati</taxon>
        <taxon>Actinomycetota</taxon>
        <taxon>Actinomycetes</taxon>
        <taxon>Geodermatophilales</taxon>
        <taxon>Geodermatophilaceae</taxon>
        <taxon>Modestobacter</taxon>
    </lineage>
</organism>
<evidence type="ECO:0000256" key="3">
    <source>
        <dbReference type="ARBA" id="ARBA00022741"/>
    </source>
</evidence>
<dbReference type="InterPro" id="IPR011764">
    <property type="entry name" value="Biotin_carboxylation_dom"/>
</dbReference>
<dbReference type="Pfam" id="PF00289">
    <property type="entry name" value="Biotin_carb_N"/>
    <property type="match status" value="1"/>
</dbReference>
<dbReference type="SUPFAM" id="SSF52440">
    <property type="entry name" value="PreATP-grasp domain"/>
    <property type="match status" value="1"/>
</dbReference>
<keyword evidence="8" id="KW-1185">Reference proteome</keyword>
<dbReference type="InterPro" id="IPR005481">
    <property type="entry name" value="BC-like_N"/>
</dbReference>
<accession>A0A323V7T1</accession>
<comment type="caution">
    <text evidence="7">The sequence shown here is derived from an EMBL/GenBank/DDBJ whole genome shotgun (WGS) entry which is preliminary data.</text>
</comment>
<evidence type="ECO:0000256" key="4">
    <source>
        <dbReference type="ARBA" id="ARBA00022840"/>
    </source>
</evidence>
<dbReference type="Gene3D" id="3.40.50.20">
    <property type="match status" value="1"/>
</dbReference>
<dbReference type="PANTHER" id="PTHR18866:SF33">
    <property type="entry name" value="METHYLCROTONOYL-COA CARBOXYLASE SUBUNIT ALPHA, MITOCHONDRIAL-RELATED"/>
    <property type="match status" value="1"/>
</dbReference>
<dbReference type="PROSITE" id="PS50979">
    <property type="entry name" value="BC"/>
    <property type="match status" value="1"/>
</dbReference>
<evidence type="ECO:0000259" key="6">
    <source>
        <dbReference type="PROSITE" id="PS50979"/>
    </source>
</evidence>
<protein>
    <recommendedName>
        <fullName evidence="1">biotin carboxylase</fullName>
        <ecNumber evidence="1">6.3.4.14</ecNumber>
    </recommendedName>
</protein>
<name>A0A323V7T1_9ACTN</name>
<keyword evidence="4" id="KW-0067">ATP-binding</keyword>
<evidence type="ECO:0000256" key="2">
    <source>
        <dbReference type="ARBA" id="ARBA00022598"/>
    </source>
</evidence>
<keyword evidence="3" id="KW-0547">Nucleotide-binding</keyword>
<dbReference type="GO" id="GO:0004075">
    <property type="term" value="F:biotin carboxylase activity"/>
    <property type="evidence" value="ECO:0007669"/>
    <property type="project" value="UniProtKB-EC"/>
</dbReference>
<dbReference type="EMBL" id="QKNV01000225">
    <property type="protein sequence ID" value="PZA20090.1"/>
    <property type="molecule type" value="Genomic_DNA"/>
</dbReference>
<dbReference type="PANTHER" id="PTHR18866">
    <property type="entry name" value="CARBOXYLASE:PYRUVATE/ACETYL-COA/PROPIONYL-COA CARBOXYLASE"/>
    <property type="match status" value="1"/>
</dbReference>
<proteinExistence type="predicted"/>
<evidence type="ECO:0000313" key="8">
    <source>
        <dbReference type="Proteomes" id="UP000247602"/>
    </source>
</evidence>
<keyword evidence="2" id="KW-0436">Ligase</keyword>
<feature type="non-terminal residue" evidence="7">
    <location>
        <position position="92"/>
    </location>
</feature>
<evidence type="ECO:0000256" key="5">
    <source>
        <dbReference type="ARBA" id="ARBA00023267"/>
    </source>
</evidence>
<evidence type="ECO:0000256" key="1">
    <source>
        <dbReference type="ARBA" id="ARBA00013263"/>
    </source>
</evidence>
<feature type="domain" description="Biotin carboxylation" evidence="6">
    <location>
        <begin position="5"/>
        <end position="92"/>
    </location>
</feature>
<evidence type="ECO:0000313" key="7">
    <source>
        <dbReference type="EMBL" id="PZA20090.1"/>
    </source>
</evidence>
<sequence>MVQAAVESVLVAGRGPMACAVIRACARLGVKSVAVCSETEQDARHVRMADESVLLGPAAATESYLDVRRIVEAARRTRVSAVLPVPPALAGN</sequence>
<keyword evidence="5" id="KW-0092">Biotin</keyword>